<dbReference type="PANTHER" id="PTHR37816">
    <property type="entry name" value="YALI0E33011P"/>
    <property type="match status" value="1"/>
</dbReference>
<dbReference type="STRING" id="84029.CROST_09810"/>
<gene>
    <name evidence="1" type="ORF">CROST_031330</name>
</gene>
<sequence length="170" mass="19931">MKKVGNKVIVIGSPGSGKSTFSKKLAKMLKLPLIHLDKEYWNSGWAQTPKEEWREKQEEFIKGDKWIIDGNYGSTMDIRLKEADTIVCFNLSRTICLFRAFKRYISNINKVRDDMAEGCKENFDFEFAKYIWDFPKSFGERNLKIINENSNKKIIIFKKRNDANNFIKSL</sequence>
<evidence type="ECO:0000313" key="2">
    <source>
        <dbReference type="Proteomes" id="UP000190951"/>
    </source>
</evidence>
<organism evidence="1 2">
    <name type="scientific">Clostridium felsineum</name>
    <dbReference type="NCBI Taxonomy" id="36839"/>
    <lineage>
        <taxon>Bacteria</taxon>
        <taxon>Bacillati</taxon>
        <taxon>Bacillota</taxon>
        <taxon>Clostridia</taxon>
        <taxon>Eubacteriales</taxon>
        <taxon>Clostridiaceae</taxon>
        <taxon>Clostridium</taxon>
    </lineage>
</organism>
<name>A0A1S8M924_9CLOT</name>
<reference evidence="1 2" key="1">
    <citation type="submission" date="2022-04" db="EMBL/GenBank/DDBJ databases">
        <title>Genome sequence of C. roseum typestrain.</title>
        <authorList>
            <person name="Poehlein A."/>
            <person name="Schoch T."/>
            <person name="Duerre P."/>
            <person name="Daniel R."/>
        </authorList>
    </citation>
    <scope>NUCLEOTIDE SEQUENCE [LARGE SCALE GENOMIC DNA]</scope>
    <source>
        <strain evidence="1 2">DSM 7320</strain>
    </source>
</reference>
<protein>
    <submittedName>
        <fullName evidence="1">Uncharacterized protein</fullName>
    </submittedName>
</protein>
<dbReference type="Gene3D" id="3.40.50.300">
    <property type="entry name" value="P-loop containing nucleotide triphosphate hydrolases"/>
    <property type="match status" value="1"/>
</dbReference>
<dbReference type="KEGG" id="crw:CROST_031330"/>
<dbReference type="InterPro" id="IPR027417">
    <property type="entry name" value="P-loop_NTPase"/>
</dbReference>
<dbReference type="Proteomes" id="UP000190951">
    <property type="component" value="Chromosome"/>
</dbReference>
<dbReference type="PANTHER" id="PTHR37816:SF3">
    <property type="entry name" value="MODULATES DNA TOPOLOGY"/>
    <property type="match status" value="1"/>
</dbReference>
<dbReference type="RefSeq" id="WP_077833822.1">
    <property type="nucleotide sequence ID" value="NZ_CP096983.1"/>
</dbReference>
<proteinExistence type="predicted"/>
<keyword evidence="2" id="KW-1185">Reference proteome</keyword>
<dbReference type="SUPFAM" id="SSF52540">
    <property type="entry name" value="P-loop containing nucleoside triphosphate hydrolases"/>
    <property type="match status" value="1"/>
</dbReference>
<evidence type="ECO:0000313" key="1">
    <source>
        <dbReference type="EMBL" id="URZ12411.1"/>
    </source>
</evidence>
<dbReference type="AlphaFoldDB" id="A0A1S8M924"/>
<accession>A0A1S8M924</accession>
<dbReference type="NCBIfam" id="NF005994">
    <property type="entry name" value="PRK08118.1"/>
    <property type="match status" value="1"/>
</dbReference>
<dbReference type="InterPro" id="IPR052922">
    <property type="entry name" value="Cytidylate_Kinase-2"/>
</dbReference>
<dbReference type="EMBL" id="CP096983">
    <property type="protein sequence ID" value="URZ12411.1"/>
    <property type="molecule type" value="Genomic_DNA"/>
</dbReference>